<sequence length="413" mass="46387">MSSVEYLRGFVSERLTAAAEEIFKVFIKTIVEYEEEINRQRKLLDVAWKPEVTLHRIDEEASLTGSTVEHGGKRDAPHGPSTPEESNFSLSAEVPGPSQASTDAENNNWSCCSGETDFRVSEIKEEREELGDDSRTQEVVKSEDQPETHTSSYEMQPVSQSEDDYGDEPKGSKGEQTEMMQQKGKTLQGLSGSISKKQQAASPHDECSAKHEKARGFLQIDCPACGMTYQSTEELISHLKDCHNKTHFCDVCGKTFANIRCLRLHERIHTGIREFMCQECDKTFYRRANLTVHMRTHSGEKPYHCDICGKAFSQSQNLTIHKRSHSGERPYHCGLCGKLFNTSSHLKTHMRYHSGEKPYPCDICGKRFRYSGDLVRHKTTHTAAPSPGEELQFGPRGPRASTDLRGAGGALHQ</sequence>
<evidence type="ECO:0000313" key="2">
    <source>
        <dbReference type="Proteomes" id="UP000805704"/>
    </source>
</evidence>
<reference evidence="1" key="1">
    <citation type="submission" date="2020-04" db="EMBL/GenBank/DDBJ databases">
        <title>A chromosome-scale assembly and high-density genetic map of the yellow drum (Nibea albiflora) genome.</title>
        <authorList>
            <person name="Xu D."/>
            <person name="Zhang W."/>
            <person name="Chen R."/>
            <person name="Tan P."/>
            <person name="Wang L."/>
            <person name="Song H."/>
            <person name="Tian L."/>
            <person name="Zhu Q."/>
            <person name="Wang B."/>
        </authorList>
    </citation>
    <scope>NUCLEOTIDE SEQUENCE</scope>
    <source>
        <strain evidence="1">ZJHYS-2018</strain>
    </source>
</reference>
<accession>A0ACB7EXT8</accession>
<dbReference type="EMBL" id="CM024808">
    <property type="protein sequence ID" value="KAG8007010.1"/>
    <property type="molecule type" value="Genomic_DNA"/>
</dbReference>
<comment type="caution">
    <text evidence="1">The sequence shown here is derived from an EMBL/GenBank/DDBJ whole genome shotgun (WGS) entry which is preliminary data.</text>
</comment>
<dbReference type="Proteomes" id="UP000805704">
    <property type="component" value="Chromosome 20"/>
</dbReference>
<evidence type="ECO:0000313" key="1">
    <source>
        <dbReference type="EMBL" id="KAG8007010.1"/>
    </source>
</evidence>
<organism evidence="1 2">
    <name type="scientific">Nibea albiflora</name>
    <name type="common">Yellow drum</name>
    <name type="synonym">Corvina albiflora</name>
    <dbReference type="NCBI Taxonomy" id="240163"/>
    <lineage>
        <taxon>Eukaryota</taxon>
        <taxon>Metazoa</taxon>
        <taxon>Chordata</taxon>
        <taxon>Craniata</taxon>
        <taxon>Vertebrata</taxon>
        <taxon>Euteleostomi</taxon>
        <taxon>Actinopterygii</taxon>
        <taxon>Neopterygii</taxon>
        <taxon>Teleostei</taxon>
        <taxon>Neoteleostei</taxon>
        <taxon>Acanthomorphata</taxon>
        <taxon>Eupercaria</taxon>
        <taxon>Sciaenidae</taxon>
        <taxon>Nibea</taxon>
    </lineage>
</organism>
<name>A0ACB7EXT8_NIBAL</name>
<keyword evidence="2" id="KW-1185">Reference proteome</keyword>
<proteinExistence type="predicted"/>
<gene>
    <name evidence="1" type="primary">ZNF3</name>
    <name evidence="1" type="ORF">GBF38_023114</name>
</gene>
<protein>
    <submittedName>
        <fullName evidence="1">Zinc finger protein 3</fullName>
    </submittedName>
</protein>